<accession>A0A9J7BK67</accession>
<dbReference type="Gene3D" id="2.70.98.60">
    <property type="entry name" value="alpha-galactosidase from lactobacil brevis"/>
    <property type="match status" value="1"/>
</dbReference>
<keyword evidence="3" id="KW-1185">Reference proteome</keyword>
<sequence>MFRTGFPLLFFTAAVAALNSADAATPRPPDPSIATSDIVLSINASDAGPKLTWIQSLSGTGAANLAEEPLPASVEFDGAQTPLTWKHNESLDTIEPHKIALVYESQNPHLRLVWKWEARASFGPVEHTITVKNLDTREVWLPMIDSLRLAFHAEPNIAYRHFYVEKGADKPSPQGTHLETISGGYKWTGTSSTYGDRQAGEPREIIPAEFVFSDTSWTQNWYAGIEFGGRTRISVERANNRITTALGLNPAPGPFRTRLNPGATFETPTVFLGAFSGGPDSAANQLRPWVRAVLGNQLTWRDPHYPYVVNNSWGSGMAVDEPLALRMIGESKELGVEMFHIDAGWFRGVGDWFPDPKKFPHGLAPIADEAHKQGLRFGIWVDWTQAALDTQPGALNVRDPKVANWLVNDVAPDWKPEEFKGQTIDIGVPAAGDYALKEVNRIIDDYHLDMLEHDGYLVAEGCTRSNHPHAPPNRSTMKVVHEWGGDFVTADNSTDVSYHATRAYYDIYARTRAAHPGLIFEICNDGGRMVDFGSAAHGDYFSITDSYDPLSNRRAFYDTSYMLPPAMLESYVEKWPTPRRENFLYMLRSGMMGWLTLMMDTSAWTPAQHETAKQAIALYKEKLRPLIRDAEIFHITSRPDGVHWDGIEYWDPACGEGVVYAFRGSVPNEPQHEFTLDGVDPAQKYKLHFQDASSPDRTATGRELMRGLSVNLPQPLSSELVFFSAIQ</sequence>
<dbReference type="GO" id="GO:0016052">
    <property type="term" value="P:carbohydrate catabolic process"/>
    <property type="evidence" value="ECO:0007669"/>
    <property type="project" value="InterPro"/>
</dbReference>
<feature type="chain" id="PRO_5039948305" evidence="1">
    <location>
        <begin position="24"/>
        <end position="727"/>
    </location>
</feature>
<proteinExistence type="predicted"/>
<dbReference type="Proteomes" id="UP001059380">
    <property type="component" value="Chromosome"/>
</dbReference>
<dbReference type="GO" id="GO:0004557">
    <property type="term" value="F:alpha-galactosidase activity"/>
    <property type="evidence" value="ECO:0007669"/>
    <property type="project" value="InterPro"/>
</dbReference>
<dbReference type="Pfam" id="PF02065">
    <property type="entry name" value="Melibiase"/>
    <property type="match status" value="1"/>
</dbReference>
<dbReference type="CDD" id="cd14791">
    <property type="entry name" value="GH36"/>
    <property type="match status" value="1"/>
</dbReference>
<feature type="signal peptide" evidence="1">
    <location>
        <begin position="1"/>
        <end position="23"/>
    </location>
</feature>
<dbReference type="KEGG" id="orp:MOP44_16490"/>
<reference evidence="2" key="1">
    <citation type="submission" date="2021-04" db="EMBL/GenBank/DDBJ databases">
        <title>Phylogenetic analysis of Acidobacteriaceae.</title>
        <authorList>
            <person name="Qiu L."/>
            <person name="Zhang Q."/>
        </authorList>
    </citation>
    <scope>NUCLEOTIDE SEQUENCE</scope>
    <source>
        <strain evidence="2">DSM 25168</strain>
    </source>
</reference>
<dbReference type="EMBL" id="CP093313">
    <property type="protein sequence ID" value="UWZ82170.1"/>
    <property type="molecule type" value="Genomic_DNA"/>
</dbReference>
<gene>
    <name evidence="2" type="ORF">MOP44_16490</name>
</gene>
<evidence type="ECO:0000313" key="3">
    <source>
        <dbReference type="Proteomes" id="UP001059380"/>
    </source>
</evidence>
<evidence type="ECO:0000256" key="1">
    <source>
        <dbReference type="SAM" id="SignalP"/>
    </source>
</evidence>
<organism evidence="2 3">
    <name type="scientific">Occallatibacter riparius</name>
    <dbReference type="NCBI Taxonomy" id="1002689"/>
    <lineage>
        <taxon>Bacteria</taxon>
        <taxon>Pseudomonadati</taxon>
        <taxon>Acidobacteriota</taxon>
        <taxon>Terriglobia</taxon>
        <taxon>Terriglobales</taxon>
        <taxon>Acidobacteriaceae</taxon>
        <taxon>Occallatibacter</taxon>
    </lineage>
</organism>
<dbReference type="InterPro" id="IPR038417">
    <property type="entry name" value="Alpga-gal_N_sf"/>
</dbReference>
<dbReference type="SUPFAM" id="SSF51445">
    <property type="entry name" value="(Trans)glycosidases"/>
    <property type="match status" value="1"/>
</dbReference>
<dbReference type="RefSeq" id="WP_260791292.1">
    <property type="nucleotide sequence ID" value="NZ_CP093313.1"/>
</dbReference>
<dbReference type="Gene3D" id="3.20.20.70">
    <property type="entry name" value="Aldolase class I"/>
    <property type="match status" value="1"/>
</dbReference>
<name>A0A9J7BK67_9BACT</name>
<keyword evidence="1" id="KW-0732">Signal</keyword>
<dbReference type="AlphaFoldDB" id="A0A9J7BK67"/>
<dbReference type="InterPro" id="IPR002252">
    <property type="entry name" value="Glyco_hydro_36"/>
</dbReference>
<dbReference type="InterPro" id="IPR013785">
    <property type="entry name" value="Aldolase_TIM"/>
</dbReference>
<protein>
    <submittedName>
        <fullName evidence="2">Alpha-galactosidase</fullName>
    </submittedName>
</protein>
<dbReference type="InterPro" id="IPR017853">
    <property type="entry name" value="GH"/>
</dbReference>
<evidence type="ECO:0000313" key="2">
    <source>
        <dbReference type="EMBL" id="UWZ82170.1"/>
    </source>
</evidence>